<reference evidence="2 3" key="1">
    <citation type="submission" date="2016-07" db="EMBL/GenBank/DDBJ databases">
        <title>Pervasive Adenine N6-methylation of Active Genes in Fungi.</title>
        <authorList>
            <consortium name="DOE Joint Genome Institute"/>
            <person name="Mondo S.J."/>
            <person name="Dannebaum R.O."/>
            <person name="Kuo R.C."/>
            <person name="Labutti K."/>
            <person name="Haridas S."/>
            <person name="Kuo A."/>
            <person name="Salamov A."/>
            <person name="Ahrendt S.R."/>
            <person name="Lipzen A."/>
            <person name="Sullivan W."/>
            <person name="Andreopoulos W.B."/>
            <person name="Clum A."/>
            <person name="Lindquist E."/>
            <person name="Daum C."/>
            <person name="Ramamoorthy G.K."/>
            <person name="Gryganskyi A."/>
            <person name="Culley D."/>
            <person name="Magnuson J.K."/>
            <person name="James T.Y."/>
            <person name="O'Malley M.A."/>
            <person name="Stajich J.E."/>
            <person name="Spatafora J.W."/>
            <person name="Visel A."/>
            <person name="Grigoriev I.V."/>
        </authorList>
    </citation>
    <scope>NUCLEOTIDE SEQUENCE [LARGE SCALE GENOMIC DNA]</scope>
    <source>
        <strain evidence="2 3">PL171</strain>
    </source>
</reference>
<feature type="compositionally biased region" description="Polar residues" evidence="1">
    <location>
        <begin position="57"/>
        <end position="75"/>
    </location>
</feature>
<feature type="compositionally biased region" description="Polar residues" evidence="1">
    <location>
        <begin position="104"/>
        <end position="124"/>
    </location>
</feature>
<evidence type="ECO:0000313" key="2">
    <source>
        <dbReference type="EMBL" id="ORZ40075.1"/>
    </source>
</evidence>
<organism evidence="2 3">
    <name type="scientific">Catenaria anguillulae PL171</name>
    <dbReference type="NCBI Taxonomy" id="765915"/>
    <lineage>
        <taxon>Eukaryota</taxon>
        <taxon>Fungi</taxon>
        <taxon>Fungi incertae sedis</taxon>
        <taxon>Blastocladiomycota</taxon>
        <taxon>Blastocladiomycetes</taxon>
        <taxon>Blastocladiales</taxon>
        <taxon>Catenariaceae</taxon>
        <taxon>Catenaria</taxon>
    </lineage>
</organism>
<dbReference type="AlphaFoldDB" id="A0A1Y2HZN9"/>
<name>A0A1Y2HZN9_9FUNG</name>
<evidence type="ECO:0000256" key="1">
    <source>
        <dbReference type="SAM" id="MobiDB-lite"/>
    </source>
</evidence>
<evidence type="ECO:0000313" key="3">
    <source>
        <dbReference type="Proteomes" id="UP000193411"/>
    </source>
</evidence>
<feature type="region of interest" description="Disordered" evidence="1">
    <location>
        <begin position="104"/>
        <end position="180"/>
    </location>
</feature>
<feature type="region of interest" description="Disordered" evidence="1">
    <location>
        <begin position="1"/>
        <end position="79"/>
    </location>
</feature>
<feature type="compositionally biased region" description="Basic residues" evidence="1">
    <location>
        <begin position="34"/>
        <end position="56"/>
    </location>
</feature>
<feature type="compositionally biased region" description="Polar residues" evidence="1">
    <location>
        <begin position="12"/>
        <end position="22"/>
    </location>
</feature>
<accession>A0A1Y2HZN9</accession>
<gene>
    <name evidence="2" type="ORF">BCR44DRAFT_1536340</name>
</gene>
<keyword evidence="3" id="KW-1185">Reference proteome</keyword>
<sequence>MAATTLGVETPDTASYLGQNPFSEPAPNAEGSSARRKKRKASKKSKKQPALKKRKTIGSNAKQAATPAVTSNGQILANPKKKQLSILNFTERIKLIDHIKTVTATSNRPSKTSTEDGQPETMSTADAAGDLAETLKRREAWRIRKARERAGKKQEEMKSGKRDKNGKLVKSKKPRRLHRP</sequence>
<feature type="compositionally biased region" description="Basic residues" evidence="1">
    <location>
        <begin position="167"/>
        <end position="180"/>
    </location>
</feature>
<feature type="compositionally biased region" description="Basic and acidic residues" evidence="1">
    <location>
        <begin position="133"/>
        <end position="166"/>
    </location>
</feature>
<dbReference type="EMBL" id="MCFL01000004">
    <property type="protein sequence ID" value="ORZ40075.1"/>
    <property type="molecule type" value="Genomic_DNA"/>
</dbReference>
<protein>
    <submittedName>
        <fullName evidence="2">Uncharacterized protein</fullName>
    </submittedName>
</protein>
<comment type="caution">
    <text evidence="2">The sequence shown here is derived from an EMBL/GenBank/DDBJ whole genome shotgun (WGS) entry which is preliminary data.</text>
</comment>
<dbReference type="Proteomes" id="UP000193411">
    <property type="component" value="Unassembled WGS sequence"/>
</dbReference>
<proteinExistence type="predicted"/>